<dbReference type="Pfam" id="PF01256">
    <property type="entry name" value="Carb_kinase"/>
    <property type="match status" value="1"/>
</dbReference>
<keyword evidence="12 17" id="KW-0456">Lyase</keyword>
<feature type="domain" description="YjeF N-terminal" evidence="21">
    <location>
        <begin position="9"/>
        <end position="219"/>
    </location>
</feature>
<dbReference type="GO" id="GO:0052856">
    <property type="term" value="F:NAD(P)HX epimerase activity"/>
    <property type="evidence" value="ECO:0007669"/>
    <property type="project" value="UniProtKB-UniRule"/>
</dbReference>
<evidence type="ECO:0000313" key="23">
    <source>
        <dbReference type="Proteomes" id="UP000198534"/>
    </source>
</evidence>
<keyword evidence="10 17" id="KW-0520">NAD</keyword>
<feature type="binding site" evidence="18">
    <location>
        <position position="58"/>
    </location>
    <ligand>
        <name>K(+)</name>
        <dbReference type="ChEBI" id="CHEBI:29103"/>
    </ligand>
</feature>
<dbReference type="PROSITE" id="PS51385">
    <property type="entry name" value="YJEF_N"/>
    <property type="match status" value="1"/>
</dbReference>
<evidence type="ECO:0000256" key="6">
    <source>
        <dbReference type="ARBA" id="ARBA00022741"/>
    </source>
</evidence>
<keyword evidence="5 18" id="KW-0479">Metal-binding</keyword>
<protein>
    <recommendedName>
        <fullName evidence="19">Bifunctional NAD(P)H-hydrate repair enzyme</fullName>
    </recommendedName>
    <alternativeName>
        <fullName evidence="19">Nicotinamide nucleotide repair protein</fullName>
    </alternativeName>
    <domain>
        <recommendedName>
            <fullName evidence="19">ADP-dependent (S)-NAD(P)H-hydrate dehydratase</fullName>
            <ecNumber evidence="19">4.2.1.136</ecNumber>
        </recommendedName>
        <alternativeName>
            <fullName evidence="19">ADP-dependent NAD(P)HX dehydratase</fullName>
        </alternativeName>
    </domain>
    <domain>
        <recommendedName>
            <fullName evidence="19">NAD(P)H-hydrate epimerase</fullName>
            <ecNumber evidence="19">5.1.99.6</ecNumber>
        </recommendedName>
    </domain>
</protein>
<dbReference type="PROSITE" id="PS01050">
    <property type="entry name" value="YJEF_C_2"/>
    <property type="match status" value="1"/>
</dbReference>
<evidence type="ECO:0000256" key="3">
    <source>
        <dbReference type="ARBA" id="ARBA00006001"/>
    </source>
</evidence>
<reference evidence="22 23" key="1">
    <citation type="submission" date="2016-10" db="EMBL/GenBank/DDBJ databases">
        <authorList>
            <person name="de Groot N.N."/>
        </authorList>
    </citation>
    <scope>NUCLEOTIDE SEQUENCE [LARGE SCALE GENOMIC DNA]</scope>
    <source>
        <strain evidence="22 23">DSM 45610</strain>
    </source>
</reference>
<keyword evidence="9 18" id="KW-0630">Potassium</keyword>
<dbReference type="HAMAP" id="MF_01965">
    <property type="entry name" value="NADHX_dehydratase"/>
    <property type="match status" value="1"/>
</dbReference>
<dbReference type="GO" id="GO:0052855">
    <property type="term" value="F:ADP-dependent NAD(P)H-hydrate dehydratase activity"/>
    <property type="evidence" value="ECO:0007669"/>
    <property type="project" value="UniProtKB-UniRule"/>
</dbReference>
<keyword evidence="11 18" id="KW-0413">Isomerase</keyword>
<feature type="domain" description="YjeF C-terminal" evidence="20">
    <location>
        <begin position="229"/>
        <end position="510"/>
    </location>
</feature>
<comment type="function">
    <text evidence="18">Catalyzes the epimerization of the S- and R-forms of NAD(P)HX, a damaged form of NAD(P)H that is a result of enzymatic or heat-dependent hydration. This is a prerequisite for the S-specific NAD(P)H-hydrate dehydratase to allow the repair of both epimers of NAD(P)HX.</text>
</comment>
<feature type="binding site" evidence="18">
    <location>
        <position position="128"/>
    </location>
    <ligand>
        <name>K(+)</name>
        <dbReference type="ChEBI" id="CHEBI:29103"/>
    </ligand>
</feature>
<keyword evidence="8 17" id="KW-0521">NADP</keyword>
<dbReference type="PANTHER" id="PTHR12592:SF0">
    <property type="entry name" value="ATP-DEPENDENT (S)-NAD(P)H-HYDRATE DEHYDRATASE"/>
    <property type="match status" value="1"/>
</dbReference>
<comment type="cofactor">
    <cofactor evidence="17">
        <name>Mg(2+)</name>
        <dbReference type="ChEBI" id="CHEBI:18420"/>
    </cofactor>
</comment>
<dbReference type="PIRSF" id="PIRSF017184">
    <property type="entry name" value="Nnr"/>
    <property type="match status" value="1"/>
</dbReference>
<dbReference type="InterPro" id="IPR036652">
    <property type="entry name" value="YjeF_N_dom_sf"/>
</dbReference>
<feature type="binding site" evidence="17">
    <location>
        <position position="335"/>
    </location>
    <ligand>
        <name>(6S)-NADPHX</name>
        <dbReference type="ChEBI" id="CHEBI:64076"/>
    </ligand>
</feature>
<comment type="similarity">
    <text evidence="17">Belongs to the NnrD/CARKD family.</text>
</comment>
<keyword evidence="7 17" id="KW-0067">ATP-binding</keyword>
<evidence type="ECO:0000256" key="8">
    <source>
        <dbReference type="ARBA" id="ARBA00022857"/>
    </source>
</evidence>
<accession>A0A1H3AUW4</accession>
<evidence type="ECO:0000256" key="15">
    <source>
        <dbReference type="ARBA" id="ARBA00048238"/>
    </source>
</evidence>
<dbReference type="InterPro" id="IPR000631">
    <property type="entry name" value="CARKD"/>
</dbReference>
<dbReference type="PROSITE" id="PS51383">
    <property type="entry name" value="YJEF_C_3"/>
    <property type="match status" value="1"/>
</dbReference>
<dbReference type="SUPFAM" id="SSF53613">
    <property type="entry name" value="Ribokinase-like"/>
    <property type="match status" value="1"/>
</dbReference>
<proteinExistence type="inferred from homology"/>
<feature type="binding site" evidence="18">
    <location>
        <begin position="57"/>
        <end position="61"/>
    </location>
    <ligand>
        <name>(6S)-NADPHX</name>
        <dbReference type="ChEBI" id="CHEBI:64076"/>
    </ligand>
</feature>
<feature type="binding site" evidence="18">
    <location>
        <position position="162"/>
    </location>
    <ligand>
        <name>(6S)-NADPHX</name>
        <dbReference type="ChEBI" id="CHEBI:64076"/>
    </ligand>
</feature>
<evidence type="ECO:0000256" key="4">
    <source>
        <dbReference type="ARBA" id="ARBA00009524"/>
    </source>
</evidence>
<gene>
    <name evidence="17" type="primary">nnrD</name>
    <name evidence="18" type="synonym">nnrE</name>
    <name evidence="22" type="ORF">SAMN05444487_11464</name>
</gene>
<comment type="function">
    <text evidence="17">Catalyzes the dehydration of the S-form of NAD(P)HX at the expense of ADP, which is converted to AMP. Together with NAD(P)HX epimerase, which catalyzes the epimerization of the S- and R-forms, the enzyme allows the repair of both epimers of NAD(P)HX, a damaged form of NAD(P)H that is a result of enzymatic or heat-dependent hydration.</text>
</comment>
<dbReference type="SUPFAM" id="SSF64153">
    <property type="entry name" value="YjeF N-terminal domain-like"/>
    <property type="match status" value="1"/>
</dbReference>
<dbReference type="AlphaFoldDB" id="A0A1H3AUW4"/>
<dbReference type="STRING" id="1048340.SAMN05444487_11464"/>
<dbReference type="InterPro" id="IPR017953">
    <property type="entry name" value="Carbohydrate_kinase_pred_CS"/>
</dbReference>
<dbReference type="NCBIfam" id="TIGR00196">
    <property type="entry name" value="yjeF_cterm"/>
    <property type="match status" value="1"/>
</dbReference>
<evidence type="ECO:0000256" key="11">
    <source>
        <dbReference type="ARBA" id="ARBA00023235"/>
    </source>
</evidence>
<organism evidence="22 23">
    <name type="scientific">Marininema mesophilum</name>
    <dbReference type="NCBI Taxonomy" id="1048340"/>
    <lineage>
        <taxon>Bacteria</taxon>
        <taxon>Bacillati</taxon>
        <taxon>Bacillota</taxon>
        <taxon>Bacilli</taxon>
        <taxon>Bacillales</taxon>
        <taxon>Thermoactinomycetaceae</taxon>
        <taxon>Marininema</taxon>
    </lineage>
</organism>
<evidence type="ECO:0000259" key="20">
    <source>
        <dbReference type="PROSITE" id="PS51383"/>
    </source>
</evidence>
<dbReference type="GO" id="GO:0110051">
    <property type="term" value="P:metabolite repair"/>
    <property type="evidence" value="ECO:0007669"/>
    <property type="project" value="TreeGrafter"/>
</dbReference>
<evidence type="ECO:0000256" key="14">
    <source>
        <dbReference type="ARBA" id="ARBA00025153"/>
    </source>
</evidence>
<dbReference type="RefSeq" id="WP_091741928.1">
    <property type="nucleotide sequence ID" value="NZ_FNNQ01000014.1"/>
</dbReference>
<sequence length="511" mass="54412">MHLYTAQEMRDLDQYTIRELGIPGAVLMENAGRVAAEELMRRHPGTGRAVVLVGGGNNGGDGFVIARHLWSAGWEVSVWLVGTEEKMSAETAANYHVCRKLKLQVERFTQDKGAALSDSLQQADVVVDALLGTGIKGPLRPPYGELIQRVNRDTKGWVLAVDVPSGVESDDGGVVTDAIRAEVTVTLAGPKWCHYLRPGAEYVGELVIADIGIPEVAAEEQGPATCLNSPKEWRESLTPRSPWSHKGTHGHLLVLGGSKGMLGAVKMSGEAAYRTGAGMVTLGVPESQVMVLASSVTEALLWGWPEDGEGYFSRTLPWDWSKRCSRLQAIAIGPGLGKVSDGGEWLSQLLQSDHPLVLDADGLNLLAENPTLLQGRRAPTILTPHPGEMARLLGTSAQLVERSRRYVAKEWAQAQGVTVVLKGTHTIIATPEGRQWIQPKASPALAKAGSGDVLTGMIGALLARGWPASTAALAGVWLHGSAGELAVTSSAHSVLATDVIDRIGDAIHQID</sequence>
<evidence type="ECO:0000256" key="13">
    <source>
        <dbReference type="ARBA" id="ARBA00023268"/>
    </source>
</evidence>
<feature type="binding site" evidence="17">
    <location>
        <position position="264"/>
    </location>
    <ligand>
        <name>(6S)-NADPHX</name>
        <dbReference type="ChEBI" id="CHEBI:64076"/>
    </ligand>
</feature>
<comment type="similarity">
    <text evidence="3 19">In the N-terminal section; belongs to the NnrE/AIBP family.</text>
</comment>
<dbReference type="Proteomes" id="UP000198534">
    <property type="component" value="Unassembled WGS sequence"/>
</dbReference>
<dbReference type="GO" id="GO:0046496">
    <property type="term" value="P:nicotinamide nucleotide metabolic process"/>
    <property type="evidence" value="ECO:0007669"/>
    <property type="project" value="UniProtKB-UniRule"/>
</dbReference>
<dbReference type="NCBIfam" id="TIGR00197">
    <property type="entry name" value="yjeF_nterm"/>
    <property type="match status" value="1"/>
</dbReference>
<feature type="binding site" evidence="18">
    <location>
        <position position="165"/>
    </location>
    <ligand>
        <name>K(+)</name>
        <dbReference type="ChEBI" id="CHEBI:29103"/>
    </ligand>
</feature>
<comment type="function">
    <text evidence="14 19">Bifunctional enzyme that catalyzes the epimerization of the S- and R-forms of NAD(P)HX and the dehydration of the S-form of NAD(P)HX at the expense of ADP, which is converted to AMP. This allows the repair of both epimers of NAD(P)HX, a damaged form of NAD(P)H that is a result of enzymatic or heat-dependent hydration.</text>
</comment>
<dbReference type="CDD" id="cd01171">
    <property type="entry name" value="YXKO-related"/>
    <property type="match status" value="1"/>
</dbReference>
<comment type="cofactor">
    <cofactor evidence="18 19">
        <name>K(+)</name>
        <dbReference type="ChEBI" id="CHEBI:29103"/>
    </cofactor>
    <text evidence="18 19">Binds 1 potassium ion per subunit.</text>
</comment>
<dbReference type="GO" id="GO:0046872">
    <property type="term" value="F:metal ion binding"/>
    <property type="evidence" value="ECO:0007669"/>
    <property type="project" value="UniProtKB-UniRule"/>
</dbReference>
<evidence type="ECO:0000256" key="18">
    <source>
        <dbReference type="HAMAP-Rule" id="MF_01966"/>
    </source>
</evidence>
<dbReference type="HAMAP" id="MF_01966">
    <property type="entry name" value="NADHX_epimerase"/>
    <property type="match status" value="1"/>
</dbReference>
<evidence type="ECO:0000256" key="17">
    <source>
        <dbReference type="HAMAP-Rule" id="MF_01965"/>
    </source>
</evidence>
<keyword evidence="23" id="KW-1185">Reference proteome</keyword>
<comment type="catalytic activity">
    <reaction evidence="16 17 19">
        <text>(6S)-NADPHX + ADP = AMP + phosphate + NADPH + H(+)</text>
        <dbReference type="Rhea" id="RHEA:32235"/>
        <dbReference type="ChEBI" id="CHEBI:15378"/>
        <dbReference type="ChEBI" id="CHEBI:43474"/>
        <dbReference type="ChEBI" id="CHEBI:57783"/>
        <dbReference type="ChEBI" id="CHEBI:64076"/>
        <dbReference type="ChEBI" id="CHEBI:456215"/>
        <dbReference type="ChEBI" id="CHEBI:456216"/>
        <dbReference type="EC" id="4.2.1.136"/>
    </reaction>
</comment>
<comment type="catalytic activity">
    <reaction evidence="1 18 19">
        <text>(6R)-NADHX = (6S)-NADHX</text>
        <dbReference type="Rhea" id="RHEA:32215"/>
        <dbReference type="ChEBI" id="CHEBI:64074"/>
        <dbReference type="ChEBI" id="CHEBI:64075"/>
        <dbReference type="EC" id="5.1.99.6"/>
    </reaction>
</comment>
<dbReference type="PANTHER" id="PTHR12592">
    <property type="entry name" value="ATP-DEPENDENT (S)-NAD(P)H-HYDRATE DEHYDRATASE FAMILY MEMBER"/>
    <property type="match status" value="1"/>
</dbReference>
<evidence type="ECO:0000256" key="2">
    <source>
        <dbReference type="ARBA" id="ARBA00000909"/>
    </source>
</evidence>
<dbReference type="EC" id="5.1.99.6" evidence="19"/>
<dbReference type="EMBL" id="FNNQ01000014">
    <property type="protein sequence ID" value="SDX33395.1"/>
    <property type="molecule type" value="Genomic_DNA"/>
</dbReference>
<dbReference type="GO" id="GO:0005524">
    <property type="term" value="F:ATP binding"/>
    <property type="evidence" value="ECO:0007669"/>
    <property type="project" value="UniProtKB-UniRule"/>
</dbReference>
<evidence type="ECO:0000256" key="5">
    <source>
        <dbReference type="ARBA" id="ARBA00022723"/>
    </source>
</evidence>
<feature type="binding site" evidence="17">
    <location>
        <position position="452"/>
    </location>
    <ligand>
        <name>(6S)-NADPHX</name>
        <dbReference type="ChEBI" id="CHEBI:64076"/>
    </ligand>
</feature>
<keyword evidence="6 17" id="KW-0547">Nucleotide-binding</keyword>
<dbReference type="Gene3D" id="3.40.1190.20">
    <property type="match status" value="1"/>
</dbReference>
<dbReference type="OrthoDB" id="9806925at2"/>
<comment type="similarity">
    <text evidence="4 19">In the C-terminal section; belongs to the NnrD/CARKD family.</text>
</comment>
<evidence type="ECO:0000256" key="9">
    <source>
        <dbReference type="ARBA" id="ARBA00022958"/>
    </source>
</evidence>
<comment type="catalytic activity">
    <reaction evidence="15 17 19">
        <text>(6S)-NADHX + ADP = AMP + phosphate + NADH + H(+)</text>
        <dbReference type="Rhea" id="RHEA:32223"/>
        <dbReference type="ChEBI" id="CHEBI:15378"/>
        <dbReference type="ChEBI" id="CHEBI:43474"/>
        <dbReference type="ChEBI" id="CHEBI:57945"/>
        <dbReference type="ChEBI" id="CHEBI:64074"/>
        <dbReference type="ChEBI" id="CHEBI:456215"/>
        <dbReference type="ChEBI" id="CHEBI:456216"/>
        <dbReference type="EC" id="4.2.1.136"/>
    </reaction>
</comment>
<feature type="binding site" evidence="18">
    <location>
        <position position="143"/>
    </location>
    <ligand>
        <name>(6S)-NADPHX</name>
        <dbReference type="ChEBI" id="CHEBI:64076"/>
    </ligand>
</feature>
<feature type="binding site" evidence="17">
    <location>
        <position position="385"/>
    </location>
    <ligand>
        <name>(6S)-NADPHX</name>
        <dbReference type="ChEBI" id="CHEBI:64076"/>
    </ligand>
</feature>
<feature type="binding site" evidence="18">
    <location>
        <begin position="132"/>
        <end position="138"/>
    </location>
    <ligand>
        <name>(6S)-NADPHX</name>
        <dbReference type="ChEBI" id="CHEBI:64076"/>
    </ligand>
</feature>
<evidence type="ECO:0000259" key="21">
    <source>
        <dbReference type="PROSITE" id="PS51385"/>
    </source>
</evidence>
<dbReference type="InterPro" id="IPR004443">
    <property type="entry name" value="YjeF_N_dom"/>
</dbReference>
<keyword evidence="13" id="KW-0511">Multifunctional enzyme</keyword>
<feature type="binding site" evidence="17">
    <location>
        <position position="451"/>
    </location>
    <ligand>
        <name>AMP</name>
        <dbReference type="ChEBI" id="CHEBI:456215"/>
    </ligand>
</feature>
<dbReference type="InterPro" id="IPR030677">
    <property type="entry name" value="Nnr"/>
</dbReference>
<evidence type="ECO:0000256" key="7">
    <source>
        <dbReference type="ARBA" id="ARBA00022840"/>
    </source>
</evidence>
<evidence type="ECO:0000256" key="19">
    <source>
        <dbReference type="PIRNR" id="PIRNR017184"/>
    </source>
</evidence>
<evidence type="ECO:0000256" key="10">
    <source>
        <dbReference type="ARBA" id="ARBA00023027"/>
    </source>
</evidence>
<feature type="binding site" evidence="17">
    <location>
        <begin position="422"/>
        <end position="426"/>
    </location>
    <ligand>
        <name>AMP</name>
        <dbReference type="ChEBI" id="CHEBI:456215"/>
    </ligand>
</feature>
<name>A0A1H3AUW4_9BACL</name>
<evidence type="ECO:0000256" key="1">
    <source>
        <dbReference type="ARBA" id="ARBA00000013"/>
    </source>
</evidence>
<comment type="catalytic activity">
    <reaction evidence="2 18 19">
        <text>(6R)-NADPHX = (6S)-NADPHX</text>
        <dbReference type="Rhea" id="RHEA:32227"/>
        <dbReference type="ChEBI" id="CHEBI:64076"/>
        <dbReference type="ChEBI" id="CHEBI:64077"/>
        <dbReference type="EC" id="5.1.99.6"/>
    </reaction>
</comment>
<comment type="subunit">
    <text evidence="17">Homotetramer.</text>
</comment>
<dbReference type="Gene3D" id="3.40.50.10260">
    <property type="entry name" value="YjeF N-terminal domain"/>
    <property type="match status" value="1"/>
</dbReference>
<evidence type="ECO:0000313" key="22">
    <source>
        <dbReference type="EMBL" id="SDX33395.1"/>
    </source>
</evidence>
<evidence type="ECO:0000256" key="16">
    <source>
        <dbReference type="ARBA" id="ARBA00049209"/>
    </source>
</evidence>
<dbReference type="InterPro" id="IPR029056">
    <property type="entry name" value="Ribokinase-like"/>
</dbReference>
<dbReference type="Pfam" id="PF03853">
    <property type="entry name" value="YjeF_N"/>
    <property type="match status" value="1"/>
</dbReference>
<comment type="similarity">
    <text evidence="18">Belongs to the NnrE/AIBP family.</text>
</comment>
<dbReference type="EC" id="4.2.1.136" evidence="19"/>
<evidence type="ECO:0000256" key="12">
    <source>
        <dbReference type="ARBA" id="ARBA00023239"/>
    </source>
</evidence>